<reference evidence="3" key="1">
    <citation type="submission" date="2022-11" db="EMBL/GenBank/DDBJ databases">
        <title>Salinimicrobium profundisediminis sp. nov., isolated from deep-sea sediment of the Mariana Trench.</title>
        <authorList>
            <person name="Fu H."/>
        </authorList>
    </citation>
    <scope>NUCLEOTIDE SEQUENCE</scope>
    <source>
        <strain evidence="3">MT39</strain>
    </source>
</reference>
<accession>A0A9X3I2A3</accession>
<keyword evidence="2" id="KW-1277">Toxin-antitoxin system</keyword>
<dbReference type="InterPro" id="IPR007712">
    <property type="entry name" value="RelE/ParE_toxin"/>
</dbReference>
<organism evidence="3 4">
    <name type="scientific">Salinimicrobium profundisediminis</name>
    <dbReference type="NCBI Taxonomy" id="2994553"/>
    <lineage>
        <taxon>Bacteria</taxon>
        <taxon>Pseudomonadati</taxon>
        <taxon>Bacteroidota</taxon>
        <taxon>Flavobacteriia</taxon>
        <taxon>Flavobacteriales</taxon>
        <taxon>Flavobacteriaceae</taxon>
        <taxon>Salinimicrobium</taxon>
    </lineage>
</organism>
<evidence type="ECO:0000256" key="2">
    <source>
        <dbReference type="ARBA" id="ARBA00022649"/>
    </source>
</evidence>
<comment type="caution">
    <text evidence="3">The sequence shown here is derived from an EMBL/GenBank/DDBJ whole genome shotgun (WGS) entry which is preliminary data.</text>
</comment>
<dbReference type="RefSeq" id="WP_266070057.1">
    <property type="nucleotide sequence ID" value="NZ_JAPJDA010000017.1"/>
</dbReference>
<keyword evidence="4" id="KW-1185">Reference proteome</keyword>
<dbReference type="AlphaFoldDB" id="A0A9X3I2A3"/>
<dbReference type="PANTHER" id="PTHR33755">
    <property type="entry name" value="TOXIN PARE1-RELATED"/>
    <property type="match status" value="1"/>
</dbReference>
<sequence>MVQINWTVQAREDLQSIAKYIARDSLKYARLQIIRIRLRTKILTSHIYSGKIVEEINREDIRELIEGNYRIIYRIVDQEPVDILTVHHSARDLGKRKL</sequence>
<dbReference type="Proteomes" id="UP001148482">
    <property type="component" value="Unassembled WGS sequence"/>
</dbReference>
<proteinExistence type="inferred from homology"/>
<evidence type="ECO:0000256" key="1">
    <source>
        <dbReference type="ARBA" id="ARBA00006226"/>
    </source>
</evidence>
<dbReference type="Gene3D" id="3.30.2310.20">
    <property type="entry name" value="RelE-like"/>
    <property type="match status" value="1"/>
</dbReference>
<dbReference type="Pfam" id="PF05016">
    <property type="entry name" value="ParE_toxin"/>
    <property type="match status" value="1"/>
</dbReference>
<dbReference type="EMBL" id="JAPJDA010000017">
    <property type="protein sequence ID" value="MCX2838762.1"/>
    <property type="molecule type" value="Genomic_DNA"/>
</dbReference>
<comment type="similarity">
    <text evidence="1">Belongs to the RelE toxin family.</text>
</comment>
<gene>
    <name evidence="3" type="ORF">OQ279_11450</name>
</gene>
<dbReference type="PANTHER" id="PTHR33755:SF5">
    <property type="entry name" value="TYPE II TOXIN-ANTITOXIN SYSTEM RELE_PARE FAMILY TOXIN"/>
    <property type="match status" value="1"/>
</dbReference>
<evidence type="ECO:0000313" key="4">
    <source>
        <dbReference type="Proteomes" id="UP001148482"/>
    </source>
</evidence>
<name>A0A9X3I2A3_9FLAO</name>
<dbReference type="InterPro" id="IPR051803">
    <property type="entry name" value="TA_system_RelE-like_toxin"/>
</dbReference>
<dbReference type="InterPro" id="IPR035093">
    <property type="entry name" value="RelE/ParE_toxin_dom_sf"/>
</dbReference>
<protein>
    <submittedName>
        <fullName evidence="3">Type II toxin-antitoxin system RelE/ParE family toxin</fullName>
    </submittedName>
</protein>
<dbReference type="NCBIfam" id="TIGR02385">
    <property type="entry name" value="RelE_StbE"/>
    <property type="match status" value="1"/>
</dbReference>
<evidence type="ECO:0000313" key="3">
    <source>
        <dbReference type="EMBL" id="MCX2838762.1"/>
    </source>
</evidence>